<sequence length="99" mass="10092">MSTNDHSSNSQQPSMVGGHLKYVQGAAATALGYESGEQTKKDAVAEMREANKQSEGAPAQSNILGSVEKAAGNLTGCEGMQNEGESRKSGSGEMGGQTG</sequence>
<dbReference type="EMBL" id="JAPDRQ010000235">
    <property type="protein sequence ID" value="KAJ9651808.1"/>
    <property type="molecule type" value="Genomic_DNA"/>
</dbReference>
<reference evidence="1" key="1">
    <citation type="submission" date="2022-10" db="EMBL/GenBank/DDBJ databases">
        <title>Culturing micro-colonial fungi from biological soil crusts in the Mojave desert and describing Neophaeococcomyces mojavensis, and introducing the new genera and species Taxawa tesnikishii.</title>
        <authorList>
            <person name="Kurbessoian T."/>
            <person name="Stajich J.E."/>
        </authorList>
    </citation>
    <scope>NUCLEOTIDE SEQUENCE</scope>
    <source>
        <strain evidence="1">JES_112</strain>
    </source>
</reference>
<evidence type="ECO:0000313" key="2">
    <source>
        <dbReference type="Proteomes" id="UP001172386"/>
    </source>
</evidence>
<protein>
    <submittedName>
        <fullName evidence="1">Uncharacterized protein</fullName>
    </submittedName>
</protein>
<dbReference type="Proteomes" id="UP001172386">
    <property type="component" value="Unassembled WGS sequence"/>
</dbReference>
<organism evidence="1 2">
    <name type="scientific">Neophaeococcomyces mojaviensis</name>
    <dbReference type="NCBI Taxonomy" id="3383035"/>
    <lineage>
        <taxon>Eukaryota</taxon>
        <taxon>Fungi</taxon>
        <taxon>Dikarya</taxon>
        <taxon>Ascomycota</taxon>
        <taxon>Pezizomycotina</taxon>
        <taxon>Eurotiomycetes</taxon>
        <taxon>Chaetothyriomycetidae</taxon>
        <taxon>Chaetothyriales</taxon>
        <taxon>Chaetothyriales incertae sedis</taxon>
        <taxon>Neophaeococcomyces</taxon>
    </lineage>
</organism>
<comment type="caution">
    <text evidence="1">The sequence shown here is derived from an EMBL/GenBank/DDBJ whole genome shotgun (WGS) entry which is preliminary data.</text>
</comment>
<keyword evidence="2" id="KW-1185">Reference proteome</keyword>
<name>A0ACC2ZVU8_9EURO</name>
<evidence type="ECO:0000313" key="1">
    <source>
        <dbReference type="EMBL" id="KAJ9651808.1"/>
    </source>
</evidence>
<gene>
    <name evidence="1" type="ORF">H2198_008933</name>
</gene>
<accession>A0ACC2ZVU8</accession>
<proteinExistence type="predicted"/>